<comment type="caution">
    <text evidence="2">The sequence shown here is derived from an EMBL/GenBank/DDBJ whole genome shotgun (WGS) entry which is preliminary data.</text>
</comment>
<sequence>MESYLLVLLCVINLVYCNTYNCSLTTTPRHRCNCEYDFFQVCTGINSTQCILSCISDEEYLDKCVNGEITGDVTKNDTLECSYETTAECSFPGIQFPCIETMFCSEKRTCPIDTSFVACPCSARGACEQFGDHIMNDTDFIIFIESTYYCESCDQVNISLIIQRCPTQSMNMNKGLMNLFGDIQCFHHDEWELKCIEGYTARIEVFQINENCINSSLLINALCPTNHSFVCNITSNASVCINNNDIFNLCSENQISYEPCEPFFFSLTTGLVVPPSPSITPFFPIPPVPPLLPVPSIPSLNGVNCSELILDWPQGDCPNSFNRSCCFINQTSLCATSPSLLNDCLNLNCRPGKCVIKKSPTTPTVEILEGISDGIIALIVLISIFLVFIVGIFITMRIRNARRQGFTSIG</sequence>
<keyword evidence="1" id="KW-0472">Membrane</keyword>
<proteinExistence type="predicted"/>
<evidence type="ECO:0000313" key="2">
    <source>
        <dbReference type="EMBL" id="KKM85467.1"/>
    </source>
</evidence>
<feature type="transmembrane region" description="Helical" evidence="1">
    <location>
        <begin position="374"/>
        <end position="394"/>
    </location>
</feature>
<organism evidence="2">
    <name type="scientific">marine sediment metagenome</name>
    <dbReference type="NCBI Taxonomy" id="412755"/>
    <lineage>
        <taxon>unclassified sequences</taxon>
        <taxon>metagenomes</taxon>
        <taxon>ecological metagenomes</taxon>
    </lineage>
</organism>
<name>A0A0F9NW17_9ZZZZ</name>
<dbReference type="EMBL" id="LAZR01007406">
    <property type="protein sequence ID" value="KKM85467.1"/>
    <property type="molecule type" value="Genomic_DNA"/>
</dbReference>
<accession>A0A0F9NW17</accession>
<evidence type="ECO:0000256" key="1">
    <source>
        <dbReference type="SAM" id="Phobius"/>
    </source>
</evidence>
<reference evidence="2" key="1">
    <citation type="journal article" date="2015" name="Nature">
        <title>Complex archaea that bridge the gap between prokaryotes and eukaryotes.</title>
        <authorList>
            <person name="Spang A."/>
            <person name="Saw J.H."/>
            <person name="Jorgensen S.L."/>
            <person name="Zaremba-Niedzwiedzka K."/>
            <person name="Martijn J."/>
            <person name="Lind A.E."/>
            <person name="van Eijk R."/>
            <person name="Schleper C."/>
            <person name="Guy L."/>
            <person name="Ettema T.J."/>
        </authorList>
    </citation>
    <scope>NUCLEOTIDE SEQUENCE</scope>
</reference>
<keyword evidence="1" id="KW-1133">Transmembrane helix</keyword>
<gene>
    <name evidence="2" type="ORF">LCGC14_1288720</name>
</gene>
<keyword evidence="1" id="KW-0812">Transmembrane</keyword>
<dbReference type="AlphaFoldDB" id="A0A0F9NW17"/>
<protein>
    <submittedName>
        <fullName evidence="2">Uncharacterized protein</fullName>
    </submittedName>
</protein>